<keyword evidence="4" id="KW-0597">Phosphoprotein</keyword>
<dbReference type="PANTHER" id="PTHR47984:SF39">
    <property type="entry name" value="PROTEIN KINASE DOMAIN-CONTAINING PROTEIN"/>
    <property type="match status" value="1"/>
</dbReference>
<dbReference type="FunFam" id="1.10.510.10:FF:000035">
    <property type="entry name" value="Putative receptor-like serine/threonine-protein kinase"/>
    <property type="match status" value="1"/>
</dbReference>
<dbReference type="PROSITE" id="PS00107">
    <property type="entry name" value="PROTEIN_KINASE_ATP"/>
    <property type="match status" value="1"/>
</dbReference>
<evidence type="ECO:0000256" key="5">
    <source>
        <dbReference type="ARBA" id="ARBA00022679"/>
    </source>
</evidence>
<protein>
    <recommendedName>
        <fullName evidence="2">non-specific serine/threonine protein kinase</fullName>
        <ecNumber evidence="2">2.7.11.1</ecNumber>
    </recommendedName>
</protein>
<evidence type="ECO:0000256" key="10">
    <source>
        <dbReference type="ARBA" id="ARBA00022989"/>
    </source>
</evidence>
<keyword evidence="18" id="KW-1185">Reference proteome</keyword>
<evidence type="ECO:0000256" key="15">
    <source>
        <dbReference type="SAM" id="Phobius"/>
    </source>
</evidence>
<evidence type="ECO:0000256" key="13">
    <source>
        <dbReference type="ARBA" id="ARBA00048679"/>
    </source>
</evidence>
<dbReference type="Gene3D" id="1.10.510.10">
    <property type="entry name" value="Transferase(Phosphotransferase) domain 1"/>
    <property type="match status" value="1"/>
</dbReference>
<keyword evidence="10 15" id="KW-1133">Transmembrane helix</keyword>
<feature type="binding site" evidence="14">
    <location>
        <position position="167"/>
    </location>
    <ligand>
        <name>ATP</name>
        <dbReference type="ChEBI" id="CHEBI:30616"/>
    </ligand>
</feature>
<evidence type="ECO:0000256" key="11">
    <source>
        <dbReference type="ARBA" id="ARBA00023136"/>
    </source>
</evidence>
<dbReference type="GO" id="GO:0005524">
    <property type="term" value="F:ATP binding"/>
    <property type="evidence" value="ECO:0007669"/>
    <property type="project" value="UniProtKB-UniRule"/>
</dbReference>
<proteinExistence type="predicted"/>
<dbReference type="SUPFAM" id="SSF56112">
    <property type="entry name" value="Protein kinase-like (PK-like)"/>
    <property type="match status" value="1"/>
</dbReference>
<dbReference type="Gene3D" id="3.30.200.20">
    <property type="entry name" value="Phosphorylase Kinase, domain 1"/>
    <property type="match status" value="1"/>
</dbReference>
<comment type="subcellular location">
    <subcellularLocation>
        <location evidence="1">Membrane</location>
        <topology evidence="1">Single-pass membrane protein</topology>
    </subcellularLocation>
</comment>
<reference evidence="17" key="2">
    <citation type="submission" date="2022-03" db="EMBL/GenBank/DDBJ databases">
        <title>Draft title - Genomic analysis of global carrot germplasm unveils the trajectory of domestication and the origin of high carotenoid orange carrot.</title>
        <authorList>
            <person name="Iorizzo M."/>
            <person name="Ellison S."/>
            <person name="Senalik D."/>
            <person name="Macko-Podgorni A."/>
            <person name="Grzebelus D."/>
            <person name="Bostan H."/>
            <person name="Rolling W."/>
            <person name="Curaba J."/>
            <person name="Simon P."/>
        </authorList>
    </citation>
    <scope>NUCLEOTIDE SEQUENCE</scope>
    <source>
        <tissue evidence="17">Leaf</tissue>
    </source>
</reference>
<dbReference type="PANTHER" id="PTHR47984">
    <property type="entry name" value="OS01G0323000 PROTEIN"/>
    <property type="match status" value="1"/>
</dbReference>
<accession>A0AAF0WWF1</accession>
<organism evidence="17 18">
    <name type="scientific">Daucus carota subsp. sativus</name>
    <name type="common">Carrot</name>
    <dbReference type="NCBI Taxonomy" id="79200"/>
    <lineage>
        <taxon>Eukaryota</taxon>
        <taxon>Viridiplantae</taxon>
        <taxon>Streptophyta</taxon>
        <taxon>Embryophyta</taxon>
        <taxon>Tracheophyta</taxon>
        <taxon>Spermatophyta</taxon>
        <taxon>Magnoliopsida</taxon>
        <taxon>eudicotyledons</taxon>
        <taxon>Gunneridae</taxon>
        <taxon>Pentapetalae</taxon>
        <taxon>asterids</taxon>
        <taxon>campanulids</taxon>
        <taxon>Apiales</taxon>
        <taxon>Apiaceae</taxon>
        <taxon>Apioideae</taxon>
        <taxon>Scandiceae</taxon>
        <taxon>Daucinae</taxon>
        <taxon>Daucus</taxon>
        <taxon>Daucus sect. Daucus</taxon>
    </lineage>
</organism>
<sequence>MSYDSVISSAVKKLSSKTPFFGLKLWPLILISIGVLILLLLILKFCCARRRSSKYGHYQLNKPESSRDAISKTPSSALLLSRNALPSETDIESSGGRWSSREGYRCSSTKSGQLKHWNSIGGIKQYTLEEIETATNEFADENVVGSGDYGIVYRGLLFDHSRVAIKKLVFNNGKLMDFIQEVEAMWCIRHKNLVKLLGYCTQGTYKMLVYEYVDNGNLKHWLHGTGGDVSPLTWNTRMNIILGIVKCLVYLHEDTEPPIVHQNLKSSNILLDRQWNPKVSDFGLSKLLGPDWTLSSARPTGTSGYMAPEYSGTRILDEKTDVYSVGVLIIEILSGRSPVQRRGDGTEVNLVEWLNSVLRDQNIIHVLDPKLPEKPNKKELKRIILIALRCVDADAENRPKMGDIIHMLEPRDLLLSDKSLFTSVFCSHRVSSGFHLNAGTCNKNRDFSSQS</sequence>
<keyword evidence="5" id="KW-0808">Transferase</keyword>
<evidence type="ECO:0000256" key="7">
    <source>
        <dbReference type="ARBA" id="ARBA00022741"/>
    </source>
</evidence>
<evidence type="ECO:0000256" key="8">
    <source>
        <dbReference type="ARBA" id="ARBA00022777"/>
    </source>
</evidence>
<evidence type="ECO:0000256" key="6">
    <source>
        <dbReference type="ARBA" id="ARBA00022692"/>
    </source>
</evidence>
<dbReference type="FunFam" id="3.30.200.20:FF:000015">
    <property type="entry name" value="Somatic embryogenesis receptor kinase 1"/>
    <property type="match status" value="1"/>
</dbReference>
<dbReference type="GO" id="GO:0016020">
    <property type="term" value="C:membrane"/>
    <property type="evidence" value="ECO:0007669"/>
    <property type="project" value="UniProtKB-SubCell"/>
</dbReference>
<evidence type="ECO:0000259" key="16">
    <source>
        <dbReference type="Pfam" id="PF07714"/>
    </source>
</evidence>
<evidence type="ECO:0000313" key="17">
    <source>
        <dbReference type="EMBL" id="WOG97062.1"/>
    </source>
</evidence>
<dbReference type="InterPro" id="IPR017441">
    <property type="entry name" value="Protein_kinase_ATP_BS"/>
</dbReference>
<dbReference type="InterPro" id="IPR052232">
    <property type="entry name" value="RLK_Ser/Thr-Kinase"/>
</dbReference>
<evidence type="ECO:0000313" key="18">
    <source>
        <dbReference type="Proteomes" id="UP000077755"/>
    </source>
</evidence>
<evidence type="ECO:0000256" key="1">
    <source>
        <dbReference type="ARBA" id="ARBA00004167"/>
    </source>
</evidence>
<keyword evidence="6 15" id="KW-0812">Transmembrane</keyword>
<keyword evidence="7 14" id="KW-0547">Nucleotide-binding</keyword>
<evidence type="ECO:0000256" key="12">
    <source>
        <dbReference type="ARBA" id="ARBA00047899"/>
    </source>
</evidence>
<dbReference type="Proteomes" id="UP000077755">
    <property type="component" value="Chromosome 4"/>
</dbReference>
<comment type="catalytic activity">
    <reaction evidence="13">
        <text>L-seryl-[protein] + ATP = O-phospho-L-seryl-[protein] + ADP + H(+)</text>
        <dbReference type="Rhea" id="RHEA:17989"/>
        <dbReference type="Rhea" id="RHEA-COMP:9863"/>
        <dbReference type="Rhea" id="RHEA-COMP:11604"/>
        <dbReference type="ChEBI" id="CHEBI:15378"/>
        <dbReference type="ChEBI" id="CHEBI:29999"/>
        <dbReference type="ChEBI" id="CHEBI:30616"/>
        <dbReference type="ChEBI" id="CHEBI:83421"/>
        <dbReference type="ChEBI" id="CHEBI:456216"/>
        <dbReference type="EC" id="2.7.11.1"/>
    </reaction>
</comment>
<dbReference type="Pfam" id="PF07714">
    <property type="entry name" value="PK_Tyr_Ser-Thr"/>
    <property type="match status" value="1"/>
</dbReference>
<keyword evidence="3" id="KW-0723">Serine/threonine-protein kinase</keyword>
<gene>
    <name evidence="17" type="ORF">DCAR_0416401</name>
</gene>
<dbReference type="InterPro" id="IPR001245">
    <property type="entry name" value="Ser-Thr/Tyr_kinase_cat_dom"/>
</dbReference>
<dbReference type="InterPro" id="IPR011009">
    <property type="entry name" value="Kinase-like_dom_sf"/>
</dbReference>
<reference evidence="17" key="1">
    <citation type="journal article" date="2016" name="Nat. Genet.">
        <title>A high-quality carrot genome assembly provides new insights into carotenoid accumulation and asterid genome evolution.</title>
        <authorList>
            <person name="Iorizzo M."/>
            <person name="Ellison S."/>
            <person name="Senalik D."/>
            <person name="Zeng P."/>
            <person name="Satapoomin P."/>
            <person name="Huang J."/>
            <person name="Bowman M."/>
            <person name="Iovene M."/>
            <person name="Sanseverino W."/>
            <person name="Cavagnaro P."/>
            <person name="Yildiz M."/>
            <person name="Macko-Podgorni A."/>
            <person name="Moranska E."/>
            <person name="Grzebelus E."/>
            <person name="Grzebelus D."/>
            <person name="Ashrafi H."/>
            <person name="Zheng Z."/>
            <person name="Cheng S."/>
            <person name="Spooner D."/>
            <person name="Van Deynze A."/>
            <person name="Simon P."/>
        </authorList>
    </citation>
    <scope>NUCLEOTIDE SEQUENCE</scope>
    <source>
        <tissue evidence="17">Leaf</tissue>
    </source>
</reference>
<name>A0AAF0WWF1_DAUCS</name>
<evidence type="ECO:0000256" key="3">
    <source>
        <dbReference type="ARBA" id="ARBA00022527"/>
    </source>
</evidence>
<keyword evidence="11 15" id="KW-0472">Membrane</keyword>
<dbReference type="EC" id="2.7.11.1" evidence="2"/>
<keyword evidence="8" id="KW-0418">Kinase</keyword>
<evidence type="ECO:0000256" key="2">
    <source>
        <dbReference type="ARBA" id="ARBA00012513"/>
    </source>
</evidence>
<evidence type="ECO:0000256" key="4">
    <source>
        <dbReference type="ARBA" id="ARBA00022553"/>
    </source>
</evidence>
<comment type="catalytic activity">
    <reaction evidence="12">
        <text>L-threonyl-[protein] + ATP = O-phospho-L-threonyl-[protein] + ADP + H(+)</text>
        <dbReference type="Rhea" id="RHEA:46608"/>
        <dbReference type="Rhea" id="RHEA-COMP:11060"/>
        <dbReference type="Rhea" id="RHEA-COMP:11605"/>
        <dbReference type="ChEBI" id="CHEBI:15378"/>
        <dbReference type="ChEBI" id="CHEBI:30013"/>
        <dbReference type="ChEBI" id="CHEBI:30616"/>
        <dbReference type="ChEBI" id="CHEBI:61977"/>
        <dbReference type="ChEBI" id="CHEBI:456216"/>
        <dbReference type="EC" id="2.7.11.1"/>
    </reaction>
</comment>
<dbReference type="EMBL" id="CP093346">
    <property type="protein sequence ID" value="WOG97062.1"/>
    <property type="molecule type" value="Genomic_DNA"/>
</dbReference>
<evidence type="ECO:0000256" key="14">
    <source>
        <dbReference type="PROSITE-ProRule" id="PRU10141"/>
    </source>
</evidence>
<dbReference type="GO" id="GO:0004674">
    <property type="term" value="F:protein serine/threonine kinase activity"/>
    <property type="evidence" value="ECO:0007669"/>
    <property type="project" value="UniProtKB-KW"/>
</dbReference>
<dbReference type="AlphaFoldDB" id="A0AAF0WWF1"/>
<evidence type="ECO:0000256" key="9">
    <source>
        <dbReference type="ARBA" id="ARBA00022840"/>
    </source>
</evidence>
<feature type="domain" description="Serine-threonine/tyrosine-protein kinase catalytic" evidence="16">
    <location>
        <begin position="142"/>
        <end position="408"/>
    </location>
</feature>
<feature type="transmembrane region" description="Helical" evidence="15">
    <location>
        <begin position="25"/>
        <end position="47"/>
    </location>
</feature>
<keyword evidence="9 14" id="KW-0067">ATP-binding</keyword>
<dbReference type="CDD" id="cd14066">
    <property type="entry name" value="STKc_IRAK"/>
    <property type="match status" value="1"/>
</dbReference>